<feature type="compositionally biased region" description="Polar residues" evidence="2">
    <location>
        <begin position="17"/>
        <end position="27"/>
    </location>
</feature>
<comment type="caution">
    <text evidence="3">The sequence shown here is derived from an EMBL/GenBank/DDBJ whole genome shotgun (WGS) entry which is preliminary data.</text>
</comment>
<dbReference type="AlphaFoldDB" id="A0A4V5N4Q1"/>
<evidence type="ECO:0000256" key="2">
    <source>
        <dbReference type="SAM" id="MobiDB-lite"/>
    </source>
</evidence>
<evidence type="ECO:0000256" key="1">
    <source>
        <dbReference type="SAM" id="Coils"/>
    </source>
</evidence>
<dbReference type="OrthoDB" id="10255522at2759"/>
<feature type="compositionally biased region" description="Low complexity" evidence="2">
    <location>
        <begin position="512"/>
        <end position="530"/>
    </location>
</feature>
<sequence length="616" mass="69883">MSLNSSRKGDQRKMNDESNSTKNSPGQGTAERALGTAATTQPPTSPSTTPSRIFTEAANTPAADVNEKSNIFDAVVAACNVQLRQSQETIASLLNNMKEEFARLALEVQTSERMDREHLQSLQIDMHQLRIAMRGLEADNENLRAVHKDQRTEIARLREDNNELRADNQQLHRNDKQRRTGIEELKRCIKQLRAHNQQLHRNDEQRRTALEKHRKAIKGLWTAIELLRAGDTQLEKLLPALEQLNTNEEQRRADIEEHHDPVQDLWAAYDQLRADGQQLYSNDEQHRTDIEEHHDPVQGLWADYDQPCADDQQLHSNYEQHRTDIEERHDPFRDLWVAFDQPCADDQQLHSNYEQHRTDIEEPIKGLQAAHDQKRETFGSEMRFRHQQHPAKQDFIPGFYKSVDEHTEHATGAVIGKMKRNAPTSNLSATDGPYDQQQRARLRDAMLGSLSAQQSAPAHQSGPHTGRPQALGRYDTPTSLPAPQQPPKMSAKPSAPSQPIYQQAARQQSQWRPQAQAPPQSLAQPARQQSVDQPMLSRATSQQPVGPKLPPAVENALLQVPYERAMAIRQQSKAMSLLQFMEEPDAIEFLGSADNQIALITEPDHVWSIVIEGMNA</sequence>
<feature type="coiled-coil region" evidence="1">
    <location>
        <begin position="94"/>
        <end position="202"/>
    </location>
</feature>
<dbReference type="EMBL" id="NAJL01000027">
    <property type="protein sequence ID" value="TKA26619.1"/>
    <property type="molecule type" value="Genomic_DNA"/>
</dbReference>
<keyword evidence="4" id="KW-1185">Reference proteome</keyword>
<feature type="compositionally biased region" description="Polar residues" evidence="2">
    <location>
        <begin position="422"/>
        <end position="433"/>
    </location>
</feature>
<evidence type="ECO:0000313" key="4">
    <source>
        <dbReference type="Proteomes" id="UP000308549"/>
    </source>
</evidence>
<feature type="compositionally biased region" description="Low complexity" evidence="2">
    <location>
        <begin position="487"/>
        <end position="499"/>
    </location>
</feature>
<evidence type="ECO:0000313" key="3">
    <source>
        <dbReference type="EMBL" id="TKA26619.1"/>
    </source>
</evidence>
<feature type="compositionally biased region" description="Low complexity" evidence="2">
    <location>
        <begin position="36"/>
        <end position="51"/>
    </location>
</feature>
<reference evidence="3 4" key="1">
    <citation type="submission" date="2017-03" db="EMBL/GenBank/DDBJ databases">
        <title>Genomes of endolithic fungi from Antarctica.</title>
        <authorList>
            <person name="Coleine C."/>
            <person name="Masonjones S."/>
            <person name="Stajich J.E."/>
        </authorList>
    </citation>
    <scope>NUCLEOTIDE SEQUENCE [LARGE SCALE GENOMIC DNA]</scope>
    <source>
        <strain evidence="3 4">CCFEE 6315</strain>
    </source>
</reference>
<organism evidence="3 4">
    <name type="scientific">Salinomyces thailandicus</name>
    <dbReference type="NCBI Taxonomy" id="706561"/>
    <lineage>
        <taxon>Eukaryota</taxon>
        <taxon>Fungi</taxon>
        <taxon>Dikarya</taxon>
        <taxon>Ascomycota</taxon>
        <taxon>Pezizomycotina</taxon>
        <taxon>Dothideomycetes</taxon>
        <taxon>Dothideomycetidae</taxon>
        <taxon>Mycosphaerellales</taxon>
        <taxon>Teratosphaeriaceae</taxon>
        <taxon>Salinomyces</taxon>
    </lineage>
</organism>
<feature type="region of interest" description="Disordered" evidence="2">
    <location>
        <begin position="1"/>
        <end position="52"/>
    </location>
</feature>
<feature type="compositionally biased region" description="Polar residues" evidence="2">
    <location>
        <begin position="500"/>
        <end position="511"/>
    </location>
</feature>
<accession>A0A4V5N4Q1</accession>
<feature type="compositionally biased region" description="Basic and acidic residues" evidence="2">
    <location>
        <begin position="7"/>
        <end position="16"/>
    </location>
</feature>
<gene>
    <name evidence="3" type="ORF">B0A50_04727</name>
</gene>
<keyword evidence="1" id="KW-0175">Coiled coil</keyword>
<name>A0A4V5N4Q1_9PEZI</name>
<protein>
    <submittedName>
        <fullName evidence="3">Uncharacterized protein</fullName>
    </submittedName>
</protein>
<proteinExistence type="predicted"/>
<feature type="region of interest" description="Disordered" evidence="2">
    <location>
        <begin position="449"/>
        <end position="549"/>
    </location>
</feature>
<feature type="region of interest" description="Disordered" evidence="2">
    <location>
        <begin position="413"/>
        <end position="433"/>
    </location>
</feature>
<dbReference type="Proteomes" id="UP000308549">
    <property type="component" value="Unassembled WGS sequence"/>
</dbReference>